<feature type="non-terminal residue" evidence="4">
    <location>
        <position position="1"/>
    </location>
</feature>
<feature type="non-terminal residue" evidence="4">
    <location>
        <position position="552"/>
    </location>
</feature>
<dbReference type="Pfam" id="PF14816">
    <property type="entry name" value="CANIN"/>
    <property type="match status" value="2"/>
</dbReference>
<dbReference type="Proteomes" id="UP000565698">
    <property type="component" value="Unassembled WGS sequence"/>
</dbReference>
<keyword evidence="5" id="KW-1185">Reference proteome</keyword>
<name>A0A7L1Y0K6_9AVES</name>
<feature type="compositionally biased region" description="Acidic residues" evidence="2">
    <location>
        <begin position="223"/>
        <end position="234"/>
    </location>
</feature>
<feature type="domain" description="Coiled-coil SMC6 And NSE5 INteracting (CANIN)" evidence="3">
    <location>
        <begin position="349"/>
        <end position="501"/>
    </location>
</feature>
<comment type="similarity">
    <text evidence="1">Belongs to the FAM178 family.</text>
</comment>
<dbReference type="PANTHER" id="PTHR16046:SF11">
    <property type="entry name" value="PROTEIN FAM178B"/>
    <property type="match status" value="1"/>
</dbReference>
<feature type="compositionally biased region" description="Pro residues" evidence="2">
    <location>
        <begin position="58"/>
        <end position="72"/>
    </location>
</feature>
<evidence type="ECO:0000313" key="5">
    <source>
        <dbReference type="Proteomes" id="UP000565698"/>
    </source>
</evidence>
<dbReference type="PANTHER" id="PTHR16046">
    <property type="entry name" value="SMC5-SMC6 COMPLEX LOCALIZATION FACTOR 2"/>
    <property type="match status" value="1"/>
</dbReference>
<organism evidence="4 5">
    <name type="scientific">Thinocorus orbignyianus</name>
    <dbReference type="NCBI Taxonomy" id="161742"/>
    <lineage>
        <taxon>Eukaryota</taxon>
        <taxon>Metazoa</taxon>
        <taxon>Chordata</taxon>
        <taxon>Craniata</taxon>
        <taxon>Vertebrata</taxon>
        <taxon>Euteleostomi</taxon>
        <taxon>Archelosauria</taxon>
        <taxon>Archosauria</taxon>
        <taxon>Dinosauria</taxon>
        <taxon>Saurischia</taxon>
        <taxon>Theropoda</taxon>
        <taxon>Coelurosauria</taxon>
        <taxon>Aves</taxon>
        <taxon>Neognathae</taxon>
        <taxon>Neoaves</taxon>
        <taxon>Aequornithes</taxon>
        <taxon>Ciconiiformes</taxon>
        <taxon>Thinocoridae</taxon>
        <taxon>Thinocorus</taxon>
    </lineage>
</organism>
<evidence type="ECO:0000313" key="4">
    <source>
        <dbReference type="EMBL" id="NXP14568.1"/>
    </source>
</evidence>
<evidence type="ECO:0000256" key="1">
    <source>
        <dbReference type="ARBA" id="ARBA00010311"/>
    </source>
</evidence>
<dbReference type="InterPro" id="IPR026161">
    <property type="entry name" value="FAM178"/>
</dbReference>
<evidence type="ECO:0000256" key="2">
    <source>
        <dbReference type="SAM" id="MobiDB-lite"/>
    </source>
</evidence>
<reference evidence="4 5" key="1">
    <citation type="submission" date="2019-09" db="EMBL/GenBank/DDBJ databases">
        <title>Bird 10,000 Genomes (B10K) Project - Family phase.</title>
        <authorList>
            <person name="Zhang G."/>
        </authorList>
    </citation>
    <scope>NUCLEOTIDE SEQUENCE [LARGE SCALE GENOMIC DNA]</scope>
    <source>
        <strain evidence="4">B10K-DU-002-47</strain>
        <tissue evidence="4">Muscle</tissue>
    </source>
</reference>
<feature type="region of interest" description="Disordered" evidence="2">
    <location>
        <begin position="200"/>
        <end position="234"/>
    </location>
</feature>
<dbReference type="EMBL" id="VXBW01007689">
    <property type="protein sequence ID" value="NXP14568.1"/>
    <property type="molecule type" value="Genomic_DNA"/>
</dbReference>
<gene>
    <name evidence="4" type="primary">Fam178b</name>
    <name evidence="4" type="ORF">THIORB_R01066</name>
</gene>
<feature type="region of interest" description="Disordered" evidence="2">
    <location>
        <begin position="501"/>
        <end position="552"/>
    </location>
</feature>
<feature type="compositionally biased region" description="Polar residues" evidence="2">
    <location>
        <begin position="87"/>
        <end position="104"/>
    </location>
</feature>
<dbReference type="OrthoDB" id="6158547at2759"/>
<sequence>GAGAAMAAQPEGRRWYQIPLSSARVPRSVIFSYGFQAGLRRYQQLRALKHLRVGRPVAPPPPGLLEPCPPVAPSAADGPPQTPQRPRASQGSPPCQVTSETSSRVPVLPAADTASHGGDANRRQHTAAGTVPRQEGRSSEGHPLGTAREWVPSTDSEDDELIPLRDMLLAGDEPPSPADHQQVACPQLNPLANSLESLVQEKREQSQAATLQPDPAGVHTDDDSAWESLEEDTELSEDDRAFLARYTMTPRLIPTIHPGEPVFCTCPGVVPTLDTHGLKPQSTLEGFFLCNSPACQAAFVHDGGLSLLYRCLPTCPLPVLRWLFQVSPCHQRVSPPPAVPPASPPPLFWQLMTLCPDTTNASQALWEIWLSTGGEPWCPTLQEISEAFAHLGADLRPLCHQHLLPPELCPPDRSLDPSFSLTGTLSAITTLALVTRLSDICKFLALCVVTQPCRYPDGARLALVTLLCFLSLDQALRCQPLPELQHLLHCLLEGMQDWQGQGASPVSEPSRHSPAAGEATGHRATSRGTGRGGWHPGGTETIPWHSPRVLGP</sequence>
<dbReference type="InterPro" id="IPR044276">
    <property type="entry name" value="CANIN_dom"/>
</dbReference>
<protein>
    <submittedName>
        <fullName evidence="4">F178B protein</fullName>
    </submittedName>
</protein>
<accession>A0A7L1Y0K6</accession>
<dbReference type="AlphaFoldDB" id="A0A7L1Y0K6"/>
<feature type="domain" description="Coiled-coil SMC6 And NSE5 INteracting (CANIN)" evidence="3">
    <location>
        <begin position="192"/>
        <end position="331"/>
    </location>
</feature>
<proteinExistence type="inferred from homology"/>
<comment type="caution">
    <text evidence="4">The sequence shown here is derived from an EMBL/GenBank/DDBJ whole genome shotgun (WGS) entry which is preliminary data.</text>
</comment>
<feature type="region of interest" description="Disordered" evidence="2">
    <location>
        <begin position="58"/>
        <end position="157"/>
    </location>
</feature>
<evidence type="ECO:0000259" key="3">
    <source>
        <dbReference type="Pfam" id="PF14816"/>
    </source>
</evidence>